<reference evidence="2 3" key="1">
    <citation type="submission" date="2015-08" db="EMBL/GenBank/DDBJ databases">
        <authorList>
            <person name="Babu N.S."/>
            <person name="Beckwith C.J."/>
            <person name="Beseler K.G."/>
            <person name="Brison A."/>
            <person name="Carone J.V."/>
            <person name="Caskin T.P."/>
            <person name="Diamond M."/>
            <person name="Durham M.E."/>
            <person name="Foxe J.M."/>
            <person name="Go M."/>
            <person name="Henderson B.A."/>
            <person name="Jones I.B."/>
            <person name="McGettigan J.A."/>
            <person name="Micheletti S.J."/>
            <person name="Nasrallah M.E."/>
            <person name="Ortiz D."/>
            <person name="Piller C.R."/>
            <person name="Privatt S.R."/>
            <person name="Schneider S.L."/>
            <person name="Sharp S."/>
            <person name="Smith T.C."/>
            <person name="Stanton J.D."/>
            <person name="Ullery H.E."/>
            <person name="Wilson R.J."/>
            <person name="Serrano M.G."/>
            <person name="Buck G."/>
            <person name="Lee V."/>
            <person name="Wang Y."/>
            <person name="Carvalho R."/>
            <person name="Voegtly L."/>
            <person name="Shi R."/>
            <person name="Duckworth R."/>
            <person name="Johnson A."/>
            <person name="Loviza R."/>
            <person name="Walstead R."/>
            <person name="Shah Z."/>
            <person name="Kiflezghi M."/>
            <person name="Wade K."/>
            <person name="Ball S.L."/>
            <person name="Bradley K.W."/>
            <person name="Asai D.J."/>
            <person name="Bowman C.A."/>
            <person name="Russell D.A."/>
            <person name="Pope W.H."/>
            <person name="Jacobs-Sera D."/>
            <person name="Hendrix R.W."/>
            <person name="Hatfull G.F."/>
        </authorList>
    </citation>
    <scope>NUCLEOTIDE SEQUENCE [LARGE SCALE GENOMIC DNA]</scope>
    <source>
        <strain evidence="2 3">PUDD_83A45</strain>
    </source>
</reference>
<gene>
    <name evidence="2" type="ORF">AK829_03930</name>
</gene>
<organism evidence="2 3">
    <name type="scientific">Corynebacterium riegelii</name>
    <dbReference type="NCBI Taxonomy" id="156976"/>
    <lineage>
        <taxon>Bacteria</taxon>
        <taxon>Bacillati</taxon>
        <taxon>Actinomycetota</taxon>
        <taxon>Actinomycetes</taxon>
        <taxon>Mycobacteriales</taxon>
        <taxon>Corynebacteriaceae</taxon>
        <taxon>Corynebacterium</taxon>
    </lineage>
</organism>
<feature type="compositionally biased region" description="Low complexity" evidence="1">
    <location>
        <begin position="91"/>
        <end position="101"/>
    </location>
</feature>
<dbReference type="Proteomes" id="UP000060016">
    <property type="component" value="Chromosome"/>
</dbReference>
<sequence>MSGADAGAFWGGSLAHRRGAWIVCRVRSCCPACRRRTPLHQGRPHRSSARKPGAHQPAMARGRAYGLIPTRRIPERNRNATSRARGCLQLSARTSRAASAYRRPRQANHPLRPSPAPTQDWPHV</sequence>
<proteinExistence type="predicted"/>
<protein>
    <submittedName>
        <fullName evidence="2">Uncharacterized protein</fullName>
    </submittedName>
</protein>
<dbReference type="AlphaFoldDB" id="A0A0K1RB72"/>
<name>A0A0K1RB72_9CORY</name>
<evidence type="ECO:0000313" key="2">
    <source>
        <dbReference type="EMBL" id="AKV58461.1"/>
    </source>
</evidence>
<dbReference type="EMBL" id="CP012342">
    <property type="protein sequence ID" value="AKV58461.1"/>
    <property type="molecule type" value="Genomic_DNA"/>
</dbReference>
<feature type="region of interest" description="Disordered" evidence="1">
    <location>
        <begin position="35"/>
        <end position="124"/>
    </location>
</feature>
<accession>A0A0K1RB72</accession>
<evidence type="ECO:0000256" key="1">
    <source>
        <dbReference type="SAM" id="MobiDB-lite"/>
    </source>
</evidence>
<evidence type="ECO:0000313" key="3">
    <source>
        <dbReference type="Proteomes" id="UP000060016"/>
    </source>
</evidence>
<keyword evidence="3" id="KW-1185">Reference proteome</keyword>
<dbReference type="KEGG" id="crie:AK829_03930"/>
<feature type="compositionally biased region" description="Basic residues" evidence="1">
    <location>
        <begin position="35"/>
        <end position="53"/>
    </location>
</feature>